<protein>
    <submittedName>
        <fullName evidence="1">Uncharacterized protein</fullName>
    </submittedName>
</protein>
<proteinExistence type="predicted"/>
<dbReference type="GeneID" id="93353042"/>
<reference evidence="1 2" key="1">
    <citation type="submission" date="2018-06" db="EMBL/GenBank/DDBJ databases">
        <authorList>
            <consortium name="Pathogen Informatics"/>
            <person name="Doyle S."/>
        </authorList>
    </citation>
    <scope>NUCLEOTIDE SEQUENCE [LARGE SCALE GENOMIC DNA]</scope>
    <source>
        <strain evidence="1 2">NCTC10660</strain>
    </source>
</reference>
<accession>A0A378U2G9</accession>
<dbReference type="EMBL" id="UGQW01000002">
    <property type="protein sequence ID" value="STZ68532.1"/>
    <property type="molecule type" value="Genomic_DNA"/>
</dbReference>
<organism evidence="1 2">
    <name type="scientific">Neisseria elongata</name>
    <dbReference type="NCBI Taxonomy" id="495"/>
    <lineage>
        <taxon>Bacteria</taxon>
        <taxon>Pseudomonadati</taxon>
        <taxon>Pseudomonadota</taxon>
        <taxon>Betaproteobacteria</taxon>
        <taxon>Neisseriales</taxon>
        <taxon>Neisseriaceae</taxon>
        <taxon>Neisseria</taxon>
    </lineage>
</organism>
<gene>
    <name evidence="1" type="ORF">NCTC10660_02054</name>
</gene>
<dbReference type="Proteomes" id="UP000254927">
    <property type="component" value="Unassembled WGS sequence"/>
</dbReference>
<evidence type="ECO:0000313" key="2">
    <source>
        <dbReference type="Proteomes" id="UP000254927"/>
    </source>
</evidence>
<evidence type="ECO:0000313" key="1">
    <source>
        <dbReference type="EMBL" id="STZ68532.1"/>
    </source>
</evidence>
<dbReference type="RefSeq" id="WP_074895054.1">
    <property type="nucleotide sequence ID" value="NZ_CP031252.1"/>
</dbReference>
<sequence length="148" mass="16896">MNATQAALTRNRPKGQPVQWKKSLNEIEEMVCRQTERHIRIIQTGRNTIRIEDKVGLDLFLEHVYDDGLLFGYRLPFGLNAIAKTAGKILAGRVRTKKLNWDAEKQQIRANLSVFGQIKPLFANHKLVSAEIDNNQLCLNFSPKETNP</sequence>
<name>A0A378U2G9_NEIEL</name>
<dbReference type="AlphaFoldDB" id="A0A378U2G9"/>